<dbReference type="InterPro" id="IPR013780">
    <property type="entry name" value="Glyco_hydro_b"/>
</dbReference>
<gene>
    <name evidence="9" type="ORF">Q9L58_002947</name>
</gene>
<organism evidence="9 10">
    <name type="scientific">Discina gigas</name>
    <dbReference type="NCBI Taxonomy" id="1032678"/>
    <lineage>
        <taxon>Eukaryota</taxon>
        <taxon>Fungi</taxon>
        <taxon>Dikarya</taxon>
        <taxon>Ascomycota</taxon>
        <taxon>Pezizomycotina</taxon>
        <taxon>Pezizomycetes</taxon>
        <taxon>Pezizales</taxon>
        <taxon>Discinaceae</taxon>
        <taxon>Discina</taxon>
    </lineage>
</organism>
<dbReference type="Pfam" id="PF21365">
    <property type="entry name" value="Glyco_hydro_31_3rd"/>
    <property type="match status" value="1"/>
</dbReference>
<dbReference type="EMBL" id="JBBBZM010000027">
    <property type="protein sequence ID" value="KAL0638012.1"/>
    <property type="molecule type" value="Genomic_DNA"/>
</dbReference>
<sequence length="1094" mass="123796">MSISSFPEDSHTFLLPEEFFKSVNAGQFTGVTSVSYVPKDNWAKNPVITTGVLLRVDHKAAPASTDKPLLLLQFIRPKVWRLRFDPACTKPEDYNDYNSRTIISDTLTNLIKILDEVERIFWKTEFDTSNPDFYVLKTVQFPTQKDMEGGTNGEVITELNIFKNPFKIQAIRSVQESGTADPPNSASTPSSKPDFKRKIVWETKEGGLCWKESKASPKTTRKVNATLLTTKKPGHARYAGFGEQGGKALLKKDTLMNYFNFDNMTYSSVYDQGPLDEREPLYHSEPFWLELNGLPNYKSQVATFVDNYSQICVDFSANSAGDIRVGTRFGQMQYYAFAGDNVADIIALYSSIIGRARLKPRYVLGHHQGCYGYDTRNKVLKVAHDYNDRDIPLDGIHIDVDIQDNYRTFTIDEKRKFPDPSGMFKELRGLGIKCATNITPVINCTEDPKVPYDTLESGKKGGHFIKDKRYDDGSGVVDVHQVEYVCYENGVKLLIDPVNEMGEFPGAKYNFEKHYNKGVEFRGGVGYGGTLGAPGFYPNLNSEETRIWWGQQYKYLFEQGLEFIWQDMTTPAIAKEYGDMKGLPFRLMLDTDEWSGTKDPTLEATKPALEMWALYSYNLHKATYEGLNALDSRKNKRNFIIGRGSFAGAHKWAGLWTGDNASTWDHFRISVSQVLALGISANEIVGADVGGFMPAAGFADEGPRYAEPELLIRWYCAYSLLPWFRNHYHGKRGMKLFQEPYAFTDYYMANPMAVPEKDRNLWLSVEPICRYYVKLRYTLMQLLYDAMFEHQFTGLPIARALIITDPEDTSMFVENDWVLDNEYMVRRDLLVAPVMHKEDEEGGHRKIYLPQPDNWYKFNLGIDGSLGTPLSPRIEGGSKFDVDAHIASDAAFLPQITPMFVREGGIIPQIEVRQYSDDKRTPNPVTMHVYPGGKTNTYRMFLDDGVSRDSALHNGVKTEGYNTDKEGKGRWADIDLDPEAKNKYREISVEHVWTPPGVVNKPRLFGGSSSCNGKRVLTITTPHDEFNPTKIGDDYTFVLWHEPGVEVTKSSPELQVTGATPGMCKNDIDLKASVITIPITACTMKNKVVITVNY</sequence>
<keyword evidence="10" id="KW-1185">Reference proteome</keyword>
<dbReference type="InterPro" id="IPR025887">
    <property type="entry name" value="Glyco_hydro_31_N_dom"/>
</dbReference>
<feature type="domain" description="Glycoside hydrolase family 31 N-terminal" evidence="7">
    <location>
        <begin position="157"/>
        <end position="314"/>
    </location>
</feature>
<proteinExistence type="inferred from homology"/>
<dbReference type="EC" id="3.2.1.20" evidence="3"/>
<dbReference type="Gene3D" id="2.60.40.1180">
    <property type="entry name" value="Golgi alpha-mannosidase II"/>
    <property type="match status" value="2"/>
</dbReference>
<feature type="region of interest" description="Disordered" evidence="5">
    <location>
        <begin position="174"/>
        <end position="194"/>
    </location>
</feature>
<dbReference type="Proteomes" id="UP001447188">
    <property type="component" value="Unassembled WGS sequence"/>
</dbReference>
<comment type="similarity">
    <text evidence="2 4">Belongs to the glycosyl hydrolase 31 family.</text>
</comment>
<dbReference type="SUPFAM" id="SSF74650">
    <property type="entry name" value="Galactose mutarotase-like"/>
    <property type="match status" value="1"/>
</dbReference>
<keyword evidence="4" id="KW-0378">Hydrolase</keyword>
<dbReference type="InterPro" id="IPR011013">
    <property type="entry name" value="Gal_mutarotase_sf_dom"/>
</dbReference>
<evidence type="ECO:0000256" key="3">
    <source>
        <dbReference type="ARBA" id="ARBA00012741"/>
    </source>
</evidence>
<comment type="catalytic activity">
    <reaction evidence="1">
        <text>Hydrolysis of terminal, non-reducing (1-&gt;4)-linked alpha-D-glucose residues with release of alpha-D-glucose.</text>
        <dbReference type="EC" id="3.2.1.20"/>
    </reaction>
</comment>
<dbReference type="Pfam" id="PF13802">
    <property type="entry name" value="Gal_mutarotas_2"/>
    <property type="match status" value="1"/>
</dbReference>
<feature type="compositionally biased region" description="Polar residues" evidence="5">
    <location>
        <begin position="174"/>
        <end position="191"/>
    </location>
</feature>
<dbReference type="Pfam" id="PF01055">
    <property type="entry name" value="Glyco_hydro_31_2nd"/>
    <property type="match status" value="1"/>
</dbReference>
<evidence type="ECO:0000256" key="1">
    <source>
        <dbReference type="ARBA" id="ARBA00001657"/>
    </source>
</evidence>
<dbReference type="Gene3D" id="3.20.20.80">
    <property type="entry name" value="Glycosidases"/>
    <property type="match status" value="1"/>
</dbReference>
<evidence type="ECO:0000256" key="4">
    <source>
        <dbReference type="RuleBase" id="RU361185"/>
    </source>
</evidence>
<accession>A0ABR3GQ16</accession>
<dbReference type="PANTHER" id="PTHR22762:SF120">
    <property type="entry name" value="HETEROGLYCAN GLUCOSIDASE 1"/>
    <property type="match status" value="1"/>
</dbReference>
<name>A0ABR3GQ16_9PEZI</name>
<reference evidence="9 10" key="1">
    <citation type="submission" date="2024-02" db="EMBL/GenBank/DDBJ databases">
        <title>Discinaceae phylogenomics.</title>
        <authorList>
            <person name="Dirks A.C."/>
            <person name="James T.Y."/>
        </authorList>
    </citation>
    <scope>NUCLEOTIDE SEQUENCE [LARGE SCALE GENOMIC DNA]</scope>
    <source>
        <strain evidence="9 10">ACD0624</strain>
    </source>
</reference>
<evidence type="ECO:0000256" key="5">
    <source>
        <dbReference type="SAM" id="MobiDB-lite"/>
    </source>
</evidence>
<comment type="caution">
    <text evidence="9">The sequence shown here is derived from an EMBL/GenBank/DDBJ whole genome shotgun (WGS) entry which is preliminary data.</text>
</comment>
<dbReference type="SUPFAM" id="SSF51011">
    <property type="entry name" value="Glycosyl hydrolase domain"/>
    <property type="match status" value="1"/>
</dbReference>
<dbReference type="Gene3D" id="2.60.40.1760">
    <property type="entry name" value="glycosyl hydrolase (family 31)"/>
    <property type="match status" value="1"/>
</dbReference>
<protein>
    <recommendedName>
        <fullName evidence="3">alpha-glucosidase</fullName>
        <ecNumber evidence="3">3.2.1.20</ecNumber>
    </recommendedName>
</protein>
<dbReference type="CDD" id="cd14752">
    <property type="entry name" value="GH31_N"/>
    <property type="match status" value="1"/>
</dbReference>
<feature type="domain" description="Glycoside hydrolase family 31 TIM barrel" evidence="6">
    <location>
        <begin position="358"/>
        <end position="785"/>
    </location>
</feature>
<evidence type="ECO:0000259" key="8">
    <source>
        <dbReference type="Pfam" id="PF21365"/>
    </source>
</evidence>
<dbReference type="InterPro" id="IPR048395">
    <property type="entry name" value="Glyco_hydro_31_C"/>
</dbReference>
<dbReference type="InterPro" id="IPR017853">
    <property type="entry name" value="GH"/>
</dbReference>
<feature type="domain" description="Glycosyl hydrolase family 31 C-terminal" evidence="8">
    <location>
        <begin position="794"/>
        <end position="907"/>
    </location>
</feature>
<dbReference type="InterPro" id="IPR000322">
    <property type="entry name" value="Glyco_hydro_31_TIM"/>
</dbReference>
<evidence type="ECO:0000259" key="7">
    <source>
        <dbReference type="Pfam" id="PF13802"/>
    </source>
</evidence>
<evidence type="ECO:0000313" key="10">
    <source>
        <dbReference type="Proteomes" id="UP001447188"/>
    </source>
</evidence>
<keyword evidence="4" id="KW-0326">Glycosidase</keyword>
<evidence type="ECO:0000256" key="2">
    <source>
        <dbReference type="ARBA" id="ARBA00007806"/>
    </source>
</evidence>
<evidence type="ECO:0000313" key="9">
    <source>
        <dbReference type="EMBL" id="KAL0638012.1"/>
    </source>
</evidence>
<dbReference type="PANTHER" id="PTHR22762">
    <property type="entry name" value="ALPHA-GLUCOSIDASE"/>
    <property type="match status" value="1"/>
</dbReference>
<dbReference type="SUPFAM" id="SSF51445">
    <property type="entry name" value="(Trans)glycosidases"/>
    <property type="match status" value="1"/>
</dbReference>
<evidence type="ECO:0000259" key="6">
    <source>
        <dbReference type="Pfam" id="PF01055"/>
    </source>
</evidence>